<protein>
    <submittedName>
        <fullName evidence="1">Uncharacterized protein</fullName>
    </submittedName>
</protein>
<sequence>MVSQDSGHVWDTSIIGTLDNAIKTVEVGLIPTEPTDAATKQQTIAPNIPTDSLNQGNFQDFSWLNLV</sequence>
<proteinExistence type="predicted"/>
<name>A0A382XJ21_9ZZZZ</name>
<accession>A0A382XJ21</accession>
<dbReference type="AlphaFoldDB" id="A0A382XJ21"/>
<dbReference type="EMBL" id="UINC01168019">
    <property type="protein sequence ID" value="SVD70834.1"/>
    <property type="molecule type" value="Genomic_DNA"/>
</dbReference>
<gene>
    <name evidence="1" type="ORF">METZ01_LOCUS423688</name>
</gene>
<evidence type="ECO:0000313" key="1">
    <source>
        <dbReference type="EMBL" id="SVD70834.1"/>
    </source>
</evidence>
<reference evidence="1" key="1">
    <citation type="submission" date="2018-05" db="EMBL/GenBank/DDBJ databases">
        <authorList>
            <person name="Lanie J.A."/>
            <person name="Ng W.-L."/>
            <person name="Kazmierczak K.M."/>
            <person name="Andrzejewski T.M."/>
            <person name="Davidsen T.M."/>
            <person name="Wayne K.J."/>
            <person name="Tettelin H."/>
            <person name="Glass J.I."/>
            <person name="Rusch D."/>
            <person name="Podicherti R."/>
            <person name="Tsui H.-C.T."/>
            <person name="Winkler M.E."/>
        </authorList>
    </citation>
    <scope>NUCLEOTIDE SEQUENCE</scope>
</reference>
<organism evidence="1">
    <name type="scientific">marine metagenome</name>
    <dbReference type="NCBI Taxonomy" id="408172"/>
    <lineage>
        <taxon>unclassified sequences</taxon>
        <taxon>metagenomes</taxon>
        <taxon>ecological metagenomes</taxon>
    </lineage>
</organism>